<organism evidence="6 7">
    <name type="scientific">Penicillium atrosanguineum</name>
    <dbReference type="NCBI Taxonomy" id="1132637"/>
    <lineage>
        <taxon>Eukaryota</taxon>
        <taxon>Fungi</taxon>
        <taxon>Dikarya</taxon>
        <taxon>Ascomycota</taxon>
        <taxon>Pezizomycotina</taxon>
        <taxon>Eurotiomycetes</taxon>
        <taxon>Eurotiomycetidae</taxon>
        <taxon>Eurotiales</taxon>
        <taxon>Aspergillaceae</taxon>
        <taxon>Penicillium</taxon>
    </lineage>
</organism>
<dbReference type="Proteomes" id="UP001147746">
    <property type="component" value="Unassembled WGS sequence"/>
</dbReference>
<evidence type="ECO:0000313" key="6">
    <source>
        <dbReference type="EMBL" id="KAJ5324346.1"/>
    </source>
</evidence>
<evidence type="ECO:0000256" key="3">
    <source>
        <dbReference type="ARBA" id="ARBA00022827"/>
    </source>
</evidence>
<dbReference type="EMBL" id="JAPZBO010000002">
    <property type="protein sequence ID" value="KAJ5324346.1"/>
    <property type="molecule type" value="Genomic_DNA"/>
</dbReference>
<dbReference type="PANTHER" id="PTHR43400:SF7">
    <property type="entry name" value="FAD-DEPENDENT OXIDOREDUCTASE 2 FAD BINDING DOMAIN-CONTAINING PROTEIN"/>
    <property type="match status" value="1"/>
</dbReference>
<reference evidence="6" key="1">
    <citation type="submission" date="2022-12" db="EMBL/GenBank/DDBJ databases">
        <authorList>
            <person name="Petersen C."/>
        </authorList>
    </citation>
    <scope>NUCLEOTIDE SEQUENCE</scope>
    <source>
        <strain evidence="6">IBT 21472</strain>
    </source>
</reference>
<keyword evidence="3" id="KW-0274">FAD</keyword>
<dbReference type="Gene3D" id="3.90.700.10">
    <property type="entry name" value="Succinate dehydrogenase/fumarate reductase flavoprotein, catalytic domain"/>
    <property type="match status" value="1"/>
</dbReference>
<keyword evidence="7" id="KW-1185">Reference proteome</keyword>
<keyword evidence="4" id="KW-0560">Oxidoreductase</keyword>
<dbReference type="AlphaFoldDB" id="A0A9W9U804"/>
<comment type="caution">
    <text evidence="6">The sequence shown here is derived from an EMBL/GenBank/DDBJ whole genome shotgun (WGS) entry which is preliminary data.</text>
</comment>
<feature type="domain" description="FAD-dependent oxidoreductase 2 FAD-binding" evidence="5">
    <location>
        <begin position="142"/>
        <end position="197"/>
    </location>
</feature>
<protein>
    <recommendedName>
        <fullName evidence="5">FAD-dependent oxidoreductase 2 FAD-binding domain-containing protein</fullName>
    </recommendedName>
</protein>
<dbReference type="Pfam" id="PF00890">
    <property type="entry name" value="FAD_binding_2"/>
    <property type="match status" value="1"/>
</dbReference>
<dbReference type="InterPro" id="IPR036188">
    <property type="entry name" value="FAD/NAD-bd_sf"/>
</dbReference>
<dbReference type="Gene3D" id="3.50.50.60">
    <property type="entry name" value="FAD/NAD(P)-binding domain"/>
    <property type="match status" value="2"/>
</dbReference>
<comment type="cofactor">
    <cofactor evidence="1">
        <name>FAD</name>
        <dbReference type="ChEBI" id="CHEBI:57692"/>
    </cofactor>
</comment>
<evidence type="ECO:0000256" key="1">
    <source>
        <dbReference type="ARBA" id="ARBA00001974"/>
    </source>
</evidence>
<evidence type="ECO:0000256" key="4">
    <source>
        <dbReference type="ARBA" id="ARBA00023002"/>
    </source>
</evidence>
<dbReference type="GO" id="GO:0016491">
    <property type="term" value="F:oxidoreductase activity"/>
    <property type="evidence" value="ECO:0007669"/>
    <property type="project" value="UniProtKB-KW"/>
</dbReference>
<dbReference type="PANTHER" id="PTHR43400">
    <property type="entry name" value="FUMARATE REDUCTASE"/>
    <property type="match status" value="1"/>
</dbReference>
<evidence type="ECO:0000256" key="2">
    <source>
        <dbReference type="ARBA" id="ARBA00022630"/>
    </source>
</evidence>
<accession>A0A9W9U804</accession>
<gene>
    <name evidence="6" type="ORF">N7476_002946</name>
</gene>
<sequence length="221" mass="22799">MSPPPSTCDIRMIGSGNAGFSAALSATQPNPTVHIMIIGKGQATLAGGNIYFTAGAFHTTHRGLSDLLPLVNNAPPELAGRIDIPTLSFSRQAYEVDGRFKFWGGLALRTEDGGKGLVQVFFNTAANALLTDPQTGTITGVEAVRVTSGITFTFGGLAVNPETAAMVSGTTGAEVPGLYCVGEMLGGIFYDNYPGGSGLTSGTVFGRWAGRTAAEGVAYEE</sequence>
<evidence type="ECO:0000313" key="7">
    <source>
        <dbReference type="Proteomes" id="UP001147746"/>
    </source>
</evidence>
<dbReference type="InterPro" id="IPR050315">
    <property type="entry name" value="FAD-oxidoreductase_2"/>
</dbReference>
<name>A0A9W9U804_9EURO</name>
<dbReference type="InterPro" id="IPR003953">
    <property type="entry name" value="FAD-dep_OxRdtase_2_FAD-bd"/>
</dbReference>
<evidence type="ECO:0000259" key="5">
    <source>
        <dbReference type="Pfam" id="PF00890"/>
    </source>
</evidence>
<reference evidence="6" key="2">
    <citation type="journal article" date="2023" name="IMA Fungus">
        <title>Comparative genomic study of the Penicillium genus elucidates a diverse pangenome and 15 lateral gene transfer events.</title>
        <authorList>
            <person name="Petersen C."/>
            <person name="Sorensen T."/>
            <person name="Nielsen M.R."/>
            <person name="Sondergaard T.E."/>
            <person name="Sorensen J.L."/>
            <person name="Fitzpatrick D.A."/>
            <person name="Frisvad J.C."/>
            <person name="Nielsen K.L."/>
        </authorList>
    </citation>
    <scope>NUCLEOTIDE SEQUENCE</scope>
    <source>
        <strain evidence="6">IBT 21472</strain>
    </source>
</reference>
<keyword evidence="2" id="KW-0285">Flavoprotein</keyword>
<dbReference type="InterPro" id="IPR027477">
    <property type="entry name" value="Succ_DH/fumarate_Rdtase_cat_sf"/>
</dbReference>
<dbReference type="SUPFAM" id="SSF51905">
    <property type="entry name" value="FAD/NAD(P)-binding domain"/>
    <property type="match status" value="1"/>
</dbReference>
<proteinExistence type="predicted"/>
<dbReference type="OrthoDB" id="4365720at2759"/>